<proteinExistence type="predicted"/>
<dbReference type="OrthoDB" id="1949854at2"/>
<gene>
    <name evidence="2" type="ORF">BET03_00195</name>
</gene>
<dbReference type="EMBL" id="MCIB01000001">
    <property type="protein sequence ID" value="RKD34289.1"/>
    <property type="molecule type" value="Genomic_DNA"/>
</dbReference>
<feature type="transmembrane region" description="Helical" evidence="1">
    <location>
        <begin position="7"/>
        <end position="25"/>
    </location>
</feature>
<feature type="transmembrane region" description="Helical" evidence="1">
    <location>
        <begin position="31"/>
        <end position="47"/>
    </location>
</feature>
<sequence>MGDIKDIKNEIFYILLFVFFFNLFLAYEDPIENVFLIISYSGLIMIFKNRSKLNTKRRIIFLIIFMLIFYIISVFFLFTQSYNMNLKTSYIGRKSEKTAVLLTYYGEDNMFNMGKRINDLKMDENFINKVKAPFILHKTKRNYEEIGQSDYIKNTIKVKKEVEKRLNENYKVYLGYLKSTKYIEEILINIVNDGYYKIIVVPVFITEGNEFTELKERINNLKLFNQNIYIKWTEPLWDSEKIINSYVEKILFETDINKTSDTGILLIGHGERGYGREEYIEGIKQDLLFRKKIKNYLVNDIKIGKNKIKLAWMNYVEPNYVYEFQRLLEYGVGNIICLYVNPSATNIENYTIAFEIKEEVEIPEGVKVKVVDGFLNDAYFIEELVSRIKFTNLQKWN</sequence>
<keyword evidence="1" id="KW-1133">Transmembrane helix</keyword>
<dbReference type="Gene3D" id="3.40.50.1400">
    <property type="match status" value="1"/>
</dbReference>
<dbReference type="GO" id="GO:0006783">
    <property type="term" value="P:heme biosynthetic process"/>
    <property type="evidence" value="ECO:0007669"/>
    <property type="project" value="InterPro"/>
</dbReference>
<dbReference type="RefSeq" id="WP_120166020.1">
    <property type="nucleotide sequence ID" value="NZ_MCIB01000001.1"/>
</dbReference>
<accession>A0A419T9Y2</accession>
<dbReference type="GO" id="GO:0004325">
    <property type="term" value="F:ferrochelatase activity"/>
    <property type="evidence" value="ECO:0007669"/>
    <property type="project" value="InterPro"/>
</dbReference>
<comment type="caution">
    <text evidence="2">The sequence shown here is derived from an EMBL/GenBank/DDBJ whole genome shotgun (WGS) entry which is preliminary data.</text>
</comment>
<feature type="transmembrane region" description="Helical" evidence="1">
    <location>
        <begin position="59"/>
        <end position="78"/>
    </location>
</feature>
<dbReference type="AlphaFoldDB" id="A0A419T9Y2"/>
<evidence type="ECO:0000313" key="2">
    <source>
        <dbReference type="EMBL" id="RKD34289.1"/>
    </source>
</evidence>
<keyword evidence="1" id="KW-0472">Membrane</keyword>
<dbReference type="Proteomes" id="UP000284177">
    <property type="component" value="Unassembled WGS sequence"/>
</dbReference>
<reference evidence="2 3" key="1">
    <citation type="submission" date="2016-08" db="EMBL/GenBank/DDBJ databases">
        <title>Novel Firmicutes and Novel Genomes.</title>
        <authorList>
            <person name="Poppleton D.I."/>
            <person name="Gribaldo S."/>
        </authorList>
    </citation>
    <scope>NUCLEOTIDE SEQUENCE [LARGE SCALE GENOMIC DNA]</scope>
    <source>
        <strain evidence="2 3">CTT3</strain>
    </source>
</reference>
<evidence type="ECO:0000313" key="3">
    <source>
        <dbReference type="Proteomes" id="UP000284177"/>
    </source>
</evidence>
<protein>
    <recommendedName>
        <fullName evidence="4">Ferrochelatase</fullName>
    </recommendedName>
</protein>
<keyword evidence="1" id="KW-0812">Transmembrane</keyword>
<dbReference type="InterPro" id="IPR001015">
    <property type="entry name" value="Ferrochelatase"/>
</dbReference>
<dbReference type="SUPFAM" id="SSF53800">
    <property type="entry name" value="Chelatase"/>
    <property type="match status" value="1"/>
</dbReference>
<evidence type="ECO:0000256" key="1">
    <source>
        <dbReference type="SAM" id="Phobius"/>
    </source>
</evidence>
<organism evidence="2 3">
    <name type="scientific">Thermohalobacter berrensis</name>
    <dbReference type="NCBI Taxonomy" id="99594"/>
    <lineage>
        <taxon>Bacteria</taxon>
        <taxon>Bacillati</taxon>
        <taxon>Bacillota</taxon>
        <taxon>Tissierellia</taxon>
        <taxon>Tissierellales</taxon>
        <taxon>Thermohalobacteraceae</taxon>
        <taxon>Thermohalobacter</taxon>
    </lineage>
</organism>
<dbReference type="Pfam" id="PF00762">
    <property type="entry name" value="Ferrochelatase"/>
    <property type="match status" value="1"/>
</dbReference>
<evidence type="ECO:0008006" key="4">
    <source>
        <dbReference type="Google" id="ProtNLM"/>
    </source>
</evidence>
<keyword evidence="3" id="KW-1185">Reference proteome</keyword>
<name>A0A419T9Y2_9FIRM</name>